<gene>
    <name evidence="1" type="ORF">SYV04_40495</name>
</gene>
<evidence type="ECO:0000313" key="1">
    <source>
        <dbReference type="EMBL" id="MDY7232736.1"/>
    </source>
</evidence>
<sequence>MANDLKALQEARDTLLAWEPSYETWERLARVINDAWALAPETLASEWVPLLEERLGNWPPGLRNAPGAWLEGEGVGRAPLLATADTFDAARQLKPAARRQFVDRLVAHVPGAASKVLTYFVRVEDRTMMKQLVDFGALSVPAIISALREPDGTEKRYESMAEFAKQLGSVAREAADALADRAVEMRARRPSQKTTPALQRLVEALLGCDAPVEPVSRALTPLLDYPNGALRKLARKELEARGLSAPQSVWEQCSVGWPVIAELQRLGCQFNPRVYRPERMQSPAGEVEVPLPFRYLFAVEWPRGRLRGNEWMFGSDAHSEISVDFGPPHFLDMEAYEKRPYVEMATDGCGGYYYHISLLDLPAQLGDEGLANIPVYRLERGGRWHHPRGPAMTTLQTFLSNLSRP</sequence>
<proteinExistence type="predicted"/>
<organism evidence="1 2">
    <name type="scientific">Hyalangium rubrum</name>
    <dbReference type="NCBI Taxonomy" id="3103134"/>
    <lineage>
        <taxon>Bacteria</taxon>
        <taxon>Pseudomonadati</taxon>
        <taxon>Myxococcota</taxon>
        <taxon>Myxococcia</taxon>
        <taxon>Myxococcales</taxon>
        <taxon>Cystobacterineae</taxon>
        <taxon>Archangiaceae</taxon>
        <taxon>Hyalangium</taxon>
    </lineage>
</organism>
<dbReference type="RefSeq" id="WP_321551451.1">
    <property type="nucleotide sequence ID" value="NZ_JAXIVS010000023.1"/>
</dbReference>
<dbReference type="Proteomes" id="UP001291309">
    <property type="component" value="Unassembled WGS sequence"/>
</dbReference>
<comment type="caution">
    <text evidence="1">The sequence shown here is derived from an EMBL/GenBank/DDBJ whole genome shotgun (WGS) entry which is preliminary data.</text>
</comment>
<accession>A0ABU5HHA7</accession>
<name>A0ABU5HHA7_9BACT</name>
<keyword evidence="2" id="KW-1185">Reference proteome</keyword>
<protein>
    <submittedName>
        <fullName evidence="1">Uncharacterized protein</fullName>
    </submittedName>
</protein>
<dbReference type="EMBL" id="JAXIVS010000023">
    <property type="protein sequence ID" value="MDY7232736.1"/>
    <property type="molecule type" value="Genomic_DNA"/>
</dbReference>
<evidence type="ECO:0000313" key="2">
    <source>
        <dbReference type="Proteomes" id="UP001291309"/>
    </source>
</evidence>
<reference evidence="1 2" key="1">
    <citation type="submission" date="2023-12" db="EMBL/GenBank/DDBJ databases">
        <title>the genome sequence of Hyalangium sp. s54d21.</title>
        <authorList>
            <person name="Zhang X."/>
        </authorList>
    </citation>
    <scope>NUCLEOTIDE SEQUENCE [LARGE SCALE GENOMIC DNA]</scope>
    <source>
        <strain evidence="2">s54d21</strain>
    </source>
</reference>